<feature type="domain" description="NadR/Ttd14 AAA" evidence="1">
    <location>
        <begin position="19"/>
        <end position="196"/>
    </location>
</feature>
<protein>
    <recommendedName>
        <fullName evidence="1">NadR/Ttd14 AAA domain-containing protein</fullName>
    </recommendedName>
</protein>
<dbReference type="InterPro" id="IPR053227">
    <property type="entry name" value="TRPL-trafficking_regulator"/>
</dbReference>
<evidence type="ECO:0000313" key="2">
    <source>
        <dbReference type="EMBL" id="KNC99130.1"/>
    </source>
</evidence>
<dbReference type="InterPro" id="IPR038727">
    <property type="entry name" value="NadR/Ttd14_AAA_dom"/>
</dbReference>
<keyword evidence="3" id="KW-1185">Reference proteome</keyword>
<dbReference type="SUPFAM" id="SSF52540">
    <property type="entry name" value="P-loop containing nucleoside triphosphate hydrolases"/>
    <property type="match status" value="1"/>
</dbReference>
<dbReference type="OMA" id="THGKQDE"/>
<accession>A0A0L0HC73</accession>
<name>A0A0L0HC73_SPIPD</name>
<dbReference type="AlphaFoldDB" id="A0A0L0HC73"/>
<dbReference type="OrthoDB" id="6375174at2759"/>
<dbReference type="InParanoid" id="A0A0L0HC73"/>
<dbReference type="VEuPathDB" id="FungiDB:SPPG_05389"/>
<dbReference type="Gene3D" id="2.40.320.10">
    <property type="entry name" value="Hypothetical Protein Pfu-838710-001"/>
    <property type="match status" value="1"/>
</dbReference>
<dbReference type="Pfam" id="PF13521">
    <property type="entry name" value="AAA_28"/>
    <property type="match status" value="1"/>
</dbReference>
<dbReference type="Gene3D" id="3.40.50.300">
    <property type="entry name" value="P-loop containing nucleotide triphosphate hydrolases"/>
    <property type="match status" value="1"/>
</dbReference>
<evidence type="ECO:0000313" key="3">
    <source>
        <dbReference type="Proteomes" id="UP000053201"/>
    </source>
</evidence>
<dbReference type="PANTHER" id="PTHR34932">
    <property type="entry name" value="TRPL TRANSLOCATION DEFECT PROTEIN 14"/>
    <property type="match status" value="1"/>
</dbReference>
<dbReference type="Proteomes" id="UP000053201">
    <property type="component" value="Unassembled WGS sequence"/>
</dbReference>
<dbReference type="EMBL" id="KQ257458">
    <property type="protein sequence ID" value="KNC99130.1"/>
    <property type="molecule type" value="Genomic_DNA"/>
</dbReference>
<dbReference type="GeneID" id="27688765"/>
<organism evidence="2 3">
    <name type="scientific">Spizellomyces punctatus (strain DAOM BR117)</name>
    <dbReference type="NCBI Taxonomy" id="645134"/>
    <lineage>
        <taxon>Eukaryota</taxon>
        <taxon>Fungi</taxon>
        <taxon>Fungi incertae sedis</taxon>
        <taxon>Chytridiomycota</taxon>
        <taxon>Chytridiomycota incertae sedis</taxon>
        <taxon>Chytridiomycetes</taxon>
        <taxon>Spizellomycetales</taxon>
        <taxon>Spizellomycetaceae</taxon>
        <taxon>Spizellomyces</taxon>
    </lineage>
</organism>
<dbReference type="GO" id="GO:0070300">
    <property type="term" value="F:phosphatidic acid binding"/>
    <property type="evidence" value="ECO:0007669"/>
    <property type="project" value="TreeGrafter"/>
</dbReference>
<evidence type="ECO:0000259" key="1">
    <source>
        <dbReference type="Pfam" id="PF13521"/>
    </source>
</evidence>
<dbReference type="PANTHER" id="PTHR34932:SF1">
    <property type="entry name" value="TRPL TRANSLOCATION DEFECT PROTEIN 14"/>
    <property type="match status" value="1"/>
</dbReference>
<dbReference type="eggNOG" id="ENOG502QVQD">
    <property type="taxonomic scope" value="Eukaryota"/>
</dbReference>
<dbReference type="InterPro" id="IPR027417">
    <property type="entry name" value="P-loop_NTPase"/>
</dbReference>
<dbReference type="GO" id="GO:0035091">
    <property type="term" value="F:phosphatidylinositol binding"/>
    <property type="evidence" value="ECO:0007669"/>
    <property type="project" value="TreeGrafter"/>
</dbReference>
<gene>
    <name evidence="2" type="ORF">SPPG_05389</name>
</gene>
<sequence length="420" mass="47167">MSPNESPIGDSATAPFKVICLTGGPCGGKTSSLAILGDLFQSLGWKVFRVPETATTLLNGGVQFSELNDAQAYSFQKSLLQTMLTIENTYIELAKLNGERGQKTVVICDRGAMDPSAYMSRTAWLQMLKELNLDEVAIRDNRYDCVIHLVSAAKGAEAFYTLENNRARSEGLDAARELDATVMNAWLGHASLQVIDNTSVSNFAEKCDRVVQAVLTRLGLVADVGRYGKHVRKHKFLVNNFALDEPFPVSYRDFNVEHIYLVNTSGDGMQIRIRRREEIGSNEVHLSMTIRHPEVDGQRVETRRNLTPREYEALRAQADPSRAIISKKRRCFLHNDRYFQLDVYLHPGSGITLLETYLDFDFHGPSASTSSDAIKDRLPDWLDMEEVTDDKKYSMFTIAESVPLDAKLAKKLSRYDLGNR</sequence>
<dbReference type="InterPro" id="IPR033469">
    <property type="entry name" value="CYTH-like_dom_sf"/>
</dbReference>
<dbReference type="RefSeq" id="XP_016607170.1">
    <property type="nucleotide sequence ID" value="XM_016753603.1"/>
</dbReference>
<dbReference type="GO" id="GO:0005525">
    <property type="term" value="F:GTP binding"/>
    <property type="evidence" value="ECO:0007669"/>
    <property type="project" value="TreeGrafter"/>
</dbReference>
<reference evidence="2 3" key="1">
    <citation type="submission" date="2009-08" db="EMBL/GenBank/DDBJ databases">
        <title>The Genome Sequence of Spizellomyces punctatus strain DAOM BR117.</title>
        <authorList>
            <consortium name="The Broad Institute Genome Sequencing Platform"/>
            <person name="Russ C."/>
            <person name="Cuomo C."/>
            <person name="Shea T."/>
            <person name="Young S.K."/>
            <person name="Zeng Q."/>
            <person name="Koehrsen M."/>
            <person name="Haas B."/>
            <person name="Borodovsky M."/>
            <person name="Guigo R."/>
            <person name="Alvarado L."/>
            <person name="Berlin A."/>
            <person name="Bochicchio J."/>
            <person name="Borenstein D."/>
            <person name="Chapman S."/>
            <person name="Chen Z."/>
            <person name="Engels R."/>
            <person name="Freedman E."/>
            <person name="Gellesch M."/>
            <person name="Goldberg J."/>
            <person name="Griggs A."/>
            <person name="Gujja S."/>
            <person name="Heiman D."/>
            <person name="Hepburn T."/>
            <person name="Howarth C."/>
            <person name="Jen D."/>
            <person name="Larson L."/>
            <person name="Lewis B."/>
            <person name="Mehta T."/>
            <person name="Park D."/>
            <person name="Pearson M."/>
            <person name="Roberts A."/>
            <person name="Saif S."/>
            <person name="Shenoy N."/>
            <person name="Sisk P."/>
            <person name="Stolte C."/>
            <person name="Sykes S."/>
            <person name="Thomson T."/>
            <person name="Walk T."/>
            <person name="White J."/>
            <person name="Yandava C."/>
            <person name="Burger G."/>
            <person name="Gray M.W."/>
            <person name="Holland P.W.H."/>
            <person name="King N."/>
            <person name="Lang F.B.F."/>
            <person name="Roger A.J."/>
            <person name="Ruiz-Trillo I."/>
            <person name="Lander E."/>
            <person name="Nusbaum C."/>
        </authorList>
    </citation>
    <scope>NUCLEOTIDE SEQUENCE [LARGE SCALE GENOMIC DNA]</scope>
    <source>
        <strain evidence="2 3">DAOM BR117</strain>
    </source>
</reference>
<proteinExistence type="predicted"/>
<dbReference type="SUPFAM" id="SSF55154">
    <property type="entry name" value="CYTH-like phosphatases"/>
    <property type="match status" value="1"/>
</dbReference>